<dbReference type="Pfam" id="PF11228">
    <property type="entry name" value="DUF3027"/>
    <property type="match status" value="1"/>
</dbReference>
<sequence>MTTPTADAPVRARRTTAKPRRDAVLAAAVEQAREAALETSGYDDVGEHLGYADDAERLGSHRFASTAPGYRGWHWTVTVARISRSKTVTICEVELLPGDDALLSPAWVPWAERLVPGDVGPNDVLPEGAVDDRVVPGYVPADGDPVDVARDAQAIIELGAWRQQVPSRQTLVDAATRWEDRLPAGGRSFATDPTAFIVPLSGVLGQVYGVCVNEFSPDDGKVVRLDQVGTVPVERGVIESVWPDNAPVIDEISLDTAALAEKAEPAPVAEAVEVTGAVDDETPADPVATDDVAATDEAPDQA</sequence>
<reference evidence="2 3" key="1">
    <citation type="submission" date="2018-03" db="EMBL/GenBank/DDBJ databases">
        <title>Genome assembly of novel Miniimonas species PCH200.</title>
        <authorList>
            <person name="Thakur V."/>
            <person name="Kumar V."/>
            <person name="Singh D."/>
        </authorList>
    </citation>
    <scope>NUCLEOTIDE SEQUENCE [LARGE SCALE GENOMIC DNA]</scope>
    <source>
        <strain evidence="2 3">PCH200</strain>
    </source>
</reference>
<feature type="compositionally biased region" description="Acidic residues" evidence="1">
    <location>
        <begin position="293"/>
        <end position="302"/>
    </location>
</feature>
<dbReference type="OrthoDB" id="3210158at2"/>
<dbReference type="EMBL" id="PYHR01000002">
    <property type="protein sequence ID" value="PWD51922.1"/>
    <property type="molecule type" value="Genomic_DNA"/>
</dbReference>
<comment type="caution">
    <text evidence="2">The sequence shown here is derived from an EMBL/GenBank/DDBJ whole genome shotgun (WGS) entry which is preliminary data.</text>
</comment>
<gene>
    <name evidence="2" type="ORF">C8046_16000</name>
</gene>
<accession>A0A2U1ZYC8</accession>
<keyword evidence="3" id="KW-1185">Reference proteome</keyword>
<dbReference type="AlphaFoldDB" id="A0A2U1ZYC8"/>
<feature type="region of interest" description="Disordered" evidence="1">
    <location>
        <begin position="1"/>
        <end position="21"/>
    </location>
</feature>
<proteinExistence type="predicted"/>
<organism evidence="2 3">
    <name type="scientific">Serinibacter arcticus</name>
    <dbReference type="NCBI Taxonomy" id="1655435"/>
    <lineage>
        <taxon>Bacteria</taxon>
        <taxon>Bacillati</taxon>
        <taxon>Actinomycetota</taxon>
        <taxon>Actinomycetes</taxon>
        <taxon>Micrococcales</taxon>
        <taxon>Beutenbergiaceae</taxon>
        <taxon>Serinibacter</taxon>
    </lineage>
</organism>
<protein>
    <submittedName>
        <fullName evidence="2">DUF3027 domain-containing protein</fullName>
    </submittedName>
</protein>
<evidence type="ECO:0000313" key="3">
    <source>
        <dbReference type="Proteomes" id="UP000245166"/>
    </source>
</evidence>
<evidence type="ECO:0000313" key="2">
    <source>
        <dbReference type="EMBL" id="PWD51922.1"/>
    </source>
</evidence>
<dbReference type="Proteomes" id="UP000245166">
    <property type="component" value="Unassembled WGS sequence"/>
</dbReference>
<name>A0A2U1ZYC8_9MICO</name>
<feature type="region of interest" description="Disordered" evidence="1">
    <location>
        <begin position="275"/>
        <end position="302"/>
    </location>
</feature>
<dbReference type="InterPro" id="IPR021391">
    <property type="entry name" value="DUF3027"/>
</dbReference>
<evidence type="ECO:0000256" key="1">
    <source>
        <dbReference type="SAM" id="MobiDB-lite"/>
    </source>
</evidence>
<dbReference type="RefSeq" id="WP_109230304.1">
    <property type="nucleotide sequence ID" value="NZ_PYHR01000002.1"/>
</dbReference>